<dbReference type="STRING" id="596324.TREVI0001_2161"/>
<reference evidence="5 6" key="1">
    <citation type="submission" date="2009-07" db="EMBL/GenBank/DDBJ databases">
        <authorList>
            <person name="Madupu R."/>
            <person name="Sebastian Y."/>
            <person name="Durkin A.S."/>
            <person name="Torralba M."/>
            <person name="Methe B."/>
            <person name="Sutton G.G."/>
            <person name="Strausberg R.L."/>
            <person name="Nelson K.E."/>
        </authorList>
    </citation>
    <scope>NUCLEOTIDE SEQUENCE [LARGE SCALE GENOMIC DNA]</scope>
    <source>
        <strain evidence="5 6">ATCC 35580</strain>
    </source>
</reference>
<keyword evidence="2" id="KW-0680">Restriction system</keyword>
<evidence type="ECO:0000256" key="3">
    <source>
        <dbReference type="ARBA" id="ARBA00023125"/>
    </source>
</evidence>
<dbReference type="Gene3D" id="3.90.220.20">
    <property type="entry name" value="DNA methylase specificity domains"/>
    <property type="match status" value="1"/>
</dbReference>
<dbReference type="PANTHER" id="PTHR30408:SF12">
    <property type="entry name" value="TYPE I RESTRICTION ENZYME MJAVIII SPECIFICITY SUBUNIT"/>
    <property type="match status" value="1"/>
</dbReference>
<name>C8PQQ2_9SPIR</name>
<dbReference type="Proteomes" id="UP000004509">
    <property type="component" value="Unassembled WGS sequence"/>
</dbReference>
<feature type="non-terminal residue" evidence="5">
    <location>
        <position position="1"/>
    </location>
</feature>
<dbReference type="PANTHER" id="PTHR30408">
    <property type="entry name" value="TYPE-1 RESTRICTION ENZYME ECOKI SPECIFICITY PROTEIN"/>
    <property type="match status" value="1"/>
</dbReference>
<evidence type="ECO:0000313" key="6">
    <source>
        <dbReference type="Proteomes" id="UP000004509"/>
    </source>
</evidence>
<accession>C8PQQ2</accession>
<feature type="domain" description="Type I restriction modification DNA specificity" evidence="4">
    <location>
        <begin position="96"/>
        <end position="245"/>
    </location>
</feature>
<evidence type="ECO:0000256" key="2">
    <source>
        <dbReference type="ARBA" id="ARBA00022747"/>
    </source>
</evidence>
<dbReference type="EMBL" id="ACYH01000037">
    <property type="protein sequence ID" value="EEV20407.1"/>
    <property type="molecule type" value="Genomic_DNA"/>
</dbReference>
<dbReference type="Pfam" id="PF01420">
    <property type="entry name" value="Methylase_S"/>
    <property type="match status" value="1"/>
</dbReference>
<organism evidence="5 6">
    <name type="scientific">Treponema vincentii ATCC 35580</name>
    <dbReference type="NCBI Taxonomy" id="596324"/>
    <lineage>
        <taxon>Bacteria</taxon>
        <taxon>Pseudomonadati</taxon>
        <taxon>Spirochaetota</taxon>
        <taxon>Spirochaetia</taxon>
        <taxon>Spirochaetales</taxon>
        <taxon>Treponemataceae</taxon>
        <taxon>Treponema</taxon>
    </lineage>
</organism>
<dbReference type="eggNOG" id="COG0732">
    <property type="taxonomic scope" value="Bacteria"/>
</dbReference>
<comment type="caution">
    <text evidence="5">The sequence shown here is derived from an EMBL/GenBank/DDBJ whole genome shotgun (WGS) entry which is preliminary data.</text>
</comment>
<dbReference type="SUPFAM" id="SSF116734">
    <property type="entry name" value="DNA methylase specificity domain"/>
    <property type="match status" value="1"/>
</dbReference>
<evidence type="ECO:0000256" key="1">
    <source>
        <dbReference type="ARBA" id="ARBA00010923"/>
    </source>
</evidence>
<dbReference type="AlphaFoldDB" id="C8PQQ2"/>
<dbReference type="GO" id="GO:0009307">
    <property type="term" value="P:DNA restriction-modification system"/>
    <property type="evidence" value="ECO:0007669"/>
    <property type="project" value="UniProtKB-KW"/>
</dbReference>
<dbReference type="InterPro" id="IPR000055">
    <property type="entry name" value="Restrct_endonuc_typeI_TRD"/>
</dbReference>
<dbReference type="InterPro" id="IPR044946">
    <property type="entry name" value="Restrct_endonuc_typeI_TRD_sf"/>
</dbReference>
<keyword evidence="3" id="KW-0238">DNA-binding</keyword>
<sequence length="271" mass="30388">PAASSQQPAASSQQPAASSQQPLIVYYNEQASYYINLAIFRLYEEIGLFDNLKSANYTVKNLKDTFAVSGRLDSEYYQEKYDRLFEKLSDNNCDKLSNLVTIKKSIEPGSESYQTKGTPFIRVQDLTKFGLTDTNIYLSENEFKDCIRPKKDTILLSKDGTVGIAYKMNKSEDIITSSAILHLDVKDKRVLPDYLALVLNSVAVKMQAEKDAGGSIINHWKKSEIENVIIPIIAKEKQEQISKLLIESETLRNESKSILEKAVKSVEAAIG</sequence>
<proteinExistence type="inferred from homology"/>
<gene>
    <name evidence="5" type="ORF">TREVI0001_2161</name>
</gene>
<protein>
    <recommendedName>
        <fullName evidence="4">Type I restriction modification DNA specificity domain-containing protein</fullName>
    </recommendedName>
</protein>
<dbReference type="GO" id="GO:0003677">
    <property type="term" value="F:DNA binding"/>
    <property type="evidence" value="ECO:0007669"/>
    <property type="project" value="UniProtKB-KW"/>
</dbReference>
<evidence type="ECO:0000313" key="5">
    <source>
        <dbReference type="EMBL" id="EEV20407.1"/>
    </source>
</evidence>
<dbReference type="RefSeq" id="WP_006188907.1">
    <property type="nucleotide sequence ID" value="NZ_ACYH01000037.1"/>
</dbReference>
<comment type="similarity">
    <text evidence="1">Belongs to the type-I restriction system S methylase family.</text>
</comment>
<evidence type="ECO:0000259" key="4">
    <source>
        <dbReference type="Pfam" id="PF01420"/>
    </source>
</evidence>
<dbReference type="InterPro" id="IPR052021">
    <property type="entry name" value="Type-I_RS_S_subunit"/>
</dbReference>